<feature type="region of interest" description="Disordered" evidence="1">
    <location>
        <begin position="1"/>
        <end position="31"/>
    </location>
</feature>
<dbReference type="EMBL" id="JAINUG010000121">
    <property type="protein sequence ID" value="KAJ8394941.1"/>
    <property type="molecule type" value="Genomic_DNA"/>
</dbReference>
<gene>
    <name evidence="2" type="ORF">AAFF_G00040640</name>
</gene>
<organism evidence="2 3">
    <name type="scientific">Aldrovandia affinis</name>
    <dbReference type="NCBI Taxonomy" id="143900"/>
    <lineage>
        <taxon>Eukaryota</taxon>
        <taxon>Metazoa</taxon>
        <taxon>Chordata</taxon>
        <taxon>Craniata</taxon>
        <taxon>Vertebrata</taxon>
        <taxon>Euteleostomi</taxon>
        <taxon>Actinopterygii</taxon>
        <taxon>Neopterygii</taxon>
        <taxon>Teleostei</taxon>
        <taxon>Notacanthiformes</taxon>
        <taxon>Halosauridae</taxon>
        <taxon>Aldrovandia</taxon>
    </lineage>
</organism>
<accession>A0AAD7S525</accession>
<comment type="caution">
    <text evidence="2">The sequence shown here is derived from an EMBL/GenBank/DDBJ whole genome shotgun (WGS) entry which is preliminary data.</text>
</comment>
<evidence type="ECO:0000256" key="1">
    <source>
        <dbReference type="SAM" id="MobiDB-lite"/>
    </source>
</evidence>
<dbReference type="AlphaFoldDB" id="A0AAD7S525"/>
<reference evidence="2" key="1">
    <citation type="journal article" date="2023" name="Science">
        <title>Genome structures resolve the early diversification of teleost fishes.</title>
        <authorList>
            <person name="Parey E."/>
            <person name="Louis A."/>
            <person name="Montfort J."/>
            <person name="Bouchez O."/>
            <person name="Roques C."/>
            <person name="Iampietro C."/>
            <person name="Lluch J."/>
            <person name="Castinel A."/>
            <person name="Donnadieu C."/>
            <person name="Desvignes T."/>
            <person name="Floi Bucao C."/>
            <person name="Jouanno E."/>
            <person name="Wen M."/>
            <person name="Mejri S."/>
            <person name="Dirks R."/>
            <person name="Jansen H."/>
            <person name="Henkel C."/>
            <person name="Chen W.J."/>
            <person name="Zahm M."/>
            <person name="Cabau C."/>
            <person name="Klopp C."/>
            <person name="Thompson A.W."/>
            <person name="Robinson-Rechavi M."/>
            <person name="Braasch I."/>
            <person name="Lecointre G."/>
            <person name="Bobe J."/>
            <person name="Postlethwait J.H."/>
            <person name="Berthelot C."/>
            <person name="Roest Crollius H."/>
            <person name="Guiguen Y."/>
        </authorList>
    </citation>
    <scope>NUCLEOTIDE SEQUENCE</scope>
    <source>
        <strain evidence="2">NC1722</strain>
    </source>
</reference>
<feature type="compositionally biased region" description="Basic residues" evidence="1">
    <location>
        <begin position="7"/>
        <end position="23"/>
    </location>
</feature>
<dbReference type="Proteomes" id="UP001221898">
    <property type="component" value="Unassembled WGS sequence"/>
</dbReference>
<keyword evidence="3" id="KW-1185">Reference proteome</keyword>
<proteinExistence type="predicted"/>
<evidence type="ECO:0000313" key="2">
    <source>
        <dbReference type="EMBL" id="KAJ8394941.1"/>
    </source>
</evidence>
<evidence type="ECO:0000313" key="3">
    <source>
        <dbReference type="Proteomes" id="UP001221898"/>
    </source>
</evidence>
<sequence>MEMILQNHRKKARKQKEARKPQNRKNTTEETGVAVPALSCKCSGTFCMLSMMSVWFSLVQRHAPSYKKHLRTQTQAHTQYCI</sequence>
<protein>
    <submittedName>
        <fullName evidence="2">Uncharacterized protein</fullName>
    </submittedName>
</protein>
<name>A0AAD7S525_9TELE</name>